<feature type="transmembrane region" description="Helical" evidence="1">
    <location>
        <begin position="50"/>
        <end position="68"/>
    </location>
</feature>
<reference evidence="3 4" key="1">
    <citation type="submission" date="2019-03" db="EMBL/GenBank/DDBJ databases">
        <title>Genomic Encyclopedia of Archaeal and Bacterial Type Strains, Phase II (KMG-II): from individual species to whole genera.</title>
        <authorList>
            <person name="Goeker M."/>
        </authorList>
    </citation>
    <scope>NUCLEOTIDE SEQUENCE [LARGE SCALE GENOMIC DNA]</scope>
    <source>
        <strain evidence="3 4">DSM 28323</strain>
    </source>
</reference>
<dbReference type="Pfam" id="PF06580">
    <property type="entry name" value="His_kinase"/>
    <property type="match status" value="1"/>
</dbReference>
<dbReference type="AlphaFoldDB" id="A0A4R6IVV1"/>
<keyword evidence="4" id="KW-1185">Reference proteome</keyword>
<dbReference type="PANTHER" id="PTHR34220:SF7">
    <property type="entry name" value="SENSOR HISTIDINE KINASE YPDA"/>
    <property type="match status" value="1"/>
</dbReference>
<gene>
    <name evidence="3" type="ORF">BC659_1747</name>
</gene>
<dbReference type="GO" id="GO:0016020">
    <property type="term" value="C:membrane"/>
    <property type="evidence" value="ECO:0007669"/>
    <property type="project" value="InterPro"/>
</dbReference>
<name>A0A4R6IVV1_9BACT</name>
<sequence length="398" mass="46414">MYSKRQYPDIDETDPFVDGKGLFVDNCRISFNAYTKTYFYSKYFLMRKNGFYILLWTVYYLVVVFVEAEWLKQGFPDMPLLDVYKKTASASAIFISVQILFFYYLIFFWLDKVVDATRLKTWKIAELIFMYTLTVFVKRALSVFITQPLIYELGPPVINNLFDIRLLFTSMLFLSFPIGISIAIEFLSFRIYNLQKEKELVRDKLTTELSLLRNKLHPHFLFNTLNNIYSLSRKKSESTSDAILKLAELLSFMLYESGSGRINIKREIAFINDYITLERLRYGTRLELRFETDIDNENELISPLLLLPLIENAFKHGSAQSPGNSTIFIQLKLVNGNLSFIISNNYNIPSNQKNEGIGLKTLKRQLELLYPGHQLITEKASDKFIANLSINLHQYAEI</sequence>
<accession>A0A4R6IVV1</accession>
<dbReference type="GO" id="GO:0000155">
    <property type="term" value="F:phosphorelay sensor kinase activity"/>
    <property type="evidence" value="ECO:0007669"/>
    <property type="project" value="InterPro"/>
</dbReference>
<keyword evidence="3" id="KW-0418">Kinase</keyword>
<evidence type="ECO:0000313" key="3">
    <source>
        <dbReference type="EMBL" id="TDO26441.1"/>
    </source>
</evidence>
<comment type="caution">
    <text evidence="3">The sequence shown here is derived from an EMBL/GenBank/DDBJ whole genome shotgun (WGS) entry which is preliminary data.</text>
</comment>
<feature type="domain" description="Signal transduction histidine kinase internal region" evidence="2">
    <location>
        <begin position="208"/>
        <end position="286"/>
    </location>
</feature>
<evidence type="ECO:0000259" key="2">
    <source>
        <dbReference type="Pfam" id="PF06580"/>
    </source>
</evidence>
<feature type="transmembrane region" description="Helical" evidence="1">
    <location>
        <begin position="88"/>
        <end position="110"/>
    </location>
</feature>
<dbReference type="RefSeq" id="WP_162847393.1">
    <property type="nucleotide sequence ID" value="NZ_SNWP01000011.1"/>
</dbReference>
<keyword evidence="1" id="KW-0472">Membrane</keyword>
<organism evidence="3 4">
    <name type="scientific">Sediminibacterium goheungense</name>
    <dbReference type="NCBI Taxonomy" id="1086393"/>
    <lineage>
        <taxon>Bacteria</taxon>
        <taxon>Pseudomonadati</taxon>
        <taxon>Bacteroidota</taxon>
        <taxon>Chitinophagia</taxon>
        <taxon>Chitinophagales</taxon>
        <taxon>Chitinophagaceae</taxon>
        <taxon>Sediminibacterium</taxon>
    </lineage>
</organism>
<keyword evidence="1" id="KW-0812">Transmembrane</keyword>
<keyword evidence="3" id="KW-0808">Transferase</keyword>
<dbReference type="Gene3D" id="3.30.565.10">
    <property type="entry name" value="Histidine kinase-like ATPase, C-terminal domain"/>
    <property type="match status" value="1"/>
</dbReference>
<dbReference type="InterPro" id="IPR036890">
    <property type="entry name" value="HATPase_C_sf"/>
</dbReference>
<evidence type="ECO:0000313" key="4">
    <source>
        <dbReference type="Proteomes" id="UP000295741"/>
    </source>
</evidence>
<dbReference type="InterPro" id="IPR010559">
    <property type="entry name" value="Sig_transdc_His_kin_internal"/>
</dbReference>
<keyword evidence="1" id="KW-1133">Transmembrane helix</keyword>
<feature type="transmembrane region" description="Helical" evidence="1">
    <location>
        <begin position="166"/>
        <end position="189"/>
    </location>
</feature>
<feature type="transmembrane region" description="Helical" evidence="1">
    <location>
        <begin position="122"/>
        <end position="146"/>
    </location>
</feature>
<dbReference type="PANTHER" id="PTHR34220">
    <property type="entry name" value="SENSOR HISTIDINE KINASE YPDA"/>
    <property type="match status" value="1"/>
</dbReference>
<proteinExistence type="predicted"/>
<protein>
    <submittedName>
        <fullName evidence="3">Histidine kinase</fullName>
    </submittedName>
</protein>
<evidence type="ECO:0000256" key="1">
    <source>
        <dbReference type="SAM" id="Phobius"/>
    </source>
</evidence>
<dbReference type="InterPro" id="IPR050640">
    <property type="entry name" value="Bact_2-comp_sensor_kinase"/>
</dbReference>
<dbReference type="SUPFAM" id="SSF55874">
    <property type="entry name" value="ATPase domain of HSP90 chaperone/DNA topoisomerase II/histidine kinase"/>
    <property type="match status" value="1"/>
</dbReference>
<dbReference type="Proteomes" id="UP000295741">
    <property type="component" value="Unassembled WGS sequence"/>
</dbReference>
<dbReference type="EMBL" id="SNWP01000011">
    <property type="protein sequence ID" value="TDO26441.1"/>
    <property type="molecule type" value="Genomic_DNA"/>
</dbReference>